<evidence type="ECO:0000256" key="1">
    <source>
        <dbReference type="ARBA" id="ARBA00004508"/>
    </source>
</evidence>
<dbReference type="Proteomes" id="UP001567538">
    <property type="component" value="Unassembled WGS sequence"/>
</dbReference>
<dbReference type="InterPro" id="IPR045019">
    <property type="entry name" value="BETA-OHASE-like"/>
</dbReference>
<comment type="similarity">
    <text evidence="2">Belongs to the sterol desaturase family.</text>
</comment>
<protein>
    <recommendedName>
        <fullName evidence="5">beta-carotene 3-hydroxylase</fullName>
        <ecNumber evidence="5">1.14.15.24</ecNumber>
    </recommendedName>
</protein>
<keyword evidence="3" id="KW-0125">Carotenoid biosynthesis</keyword>
<dbReference type="EC" id="1.14.15.24" evidence="5"/>
<evidence type="ECO:0000256" key="3">
    <source>
        <dbReference type="ARBA" id="ARBA00022746"/>
    </source>
</evidence>
<evidence type="ECO:0000313" key="8">
    <source>
        <dbReference type="Proteomes" id="UP001567538"/>
    </source>
</evidence>
<keyword evidence="6" id="KW-0812">Transmembrane</keyword>
<comment type="subcellular location">
    <subcellularLocation>
        <location evidence="1">Plastid</location>
        <location evidence="1">Chloroplast membrane</location>
        <topology evidence="1">Multi-pass membrane protein</topology>
    </subcellularLocation>
</comment>
<evidence type="ECO:0000313" key="7">
    <source>
        <dbReference type="EMBL" id="KAL1564052.1"/>
    </source>
</evidence>
<dbReference type="GO" id="GO:0031969">
    <property type="term" value="C:chloroplast membrane"/>
    <property type="evidence" value="ECO:0007669"/>
    <property type="project" value="UniProtKB-SubCell"/>
</dbReference>
<keyword evidence="6" id="KW-1133">Transmembrane helix</keyword>
<dbReference type="EMBL" id="JBEAFC010000003">
    <property type="protein sequence ID" value="KAL1564052.1"/>
    <property type="molecule type" value="Genomic_DNA"/>
</dbReference>
<comment type="caution">
    <text evidence="7">The sequence shown here is derived from an EMBL/GenBank/DDBJ whole genome shotgun (WGS) entry which is preliminary data.</text>
</comment>
<gene>
    <name evidence="7" type="ORF">AAHA92_06457</name>
</gene>
<evidence type="ECO:0000256" key="6">
    <source>
        <dbReference type="SAM" id="Phobius"/>
    </source>
</evidence>
<dbReference type="GO" id="GO:0010291">
    <property type="term" value="F:beta-carotene 3-hydroxylase activity"/>
    <property type="evidence" value="ECO:0007669"/>
    <property type="project" value="UniProtKB-EC"/>
</dbReference>
<dbReference type="GO" id="GO:0016117">
    <property type="term" value="P:carotenoid biosynthetic process"/>
    <property type="evidence" value="ECO:0007669"/>
    <property type="project" value="UniProtKB-KW"/>
</dbReference>
<dbReference type="PANTHER" id="PTHR31899:SF9">
    <property type="entry name" value="BETA-CAROTENE 3-HYDROXYLASE 1, CHLOROPLASTIC"/>
    <property type="match status" value="1"/>
</dbReference>
<keyword evidence="4 7" id="KW-0560">Oxidoreductase</keyword>
<keyword evidence="6" id="KW-0472">Membrane</keyword>
<keyword evidence="8" id="KW-1185">Reference proteome</keyword>
<name>A0ABD1I5R0_SALDI</name>
<accession>A0ABD1I5R0</accession>
<evidence type="ECO:0000256" key="2">
    <source>
        <dbReference type="ARBA" id="ARBA00009324"/>
    </source>
</evidence>
<proteinExistence type="inferred from homology"/>
<dbReference type="PANTHER" id="PTHR31899">
    <property type="entry name" value="BETA-CAROTENE 3-HYDROXYLASE 1, CHLOROPLASTIC"/>
    <property type="match status" value="1"/>
</dbReference>
<dbReference type="AlphaFoldDB" id="A0ABD1I5R0"/>
<evidence type="ECO:0000256" key="5">
    <source>
        <dbReference type="ARBA" id="ARBA00026097"/>
    </source>
</evidence>
<sequence>MEAEISFSTTLRLILRSSHNPFLGPRPALQIPLSLHRIHEILRRPNLSVCFILEDEIMREIREPEDEEESGEVERAILLAESVEKKIARKKLEQFTYFMAAIISSFRITFMAIVIVY</sequence>
<evidence type="ECO:0000256" key="4">
    <source>
        <dbReference type="ARBA" id="ARBA00023002"/>
    </source>
</evidence>
<feature type="transmembrane region" description="Helical" evidence="6">
    <location>
        <begin position="95"/>
        <end position="116"/>
    </location>
</feature>
<reference evidence="7 8" key="1">
    <citation type="submission" date="2024-06" db="EMBL/GenBank/DDBJ databases">
        <title>A chromosome level genome sequence of Diviner's sage (Salvia divinorum).</title>
        <authorList>
            <person name="Ford S.A."/>
            <person name="Ro D.-K."/>
            <person name="Ness R.W."/>
            <person name="Phillips M.A."/>
        </authorList>
    </citation>
    <scope>NUCLEOTIDE SEQUENCE [LARGE SCALE GENOMIC DNA]</scope>
    <source>
        <strain evidence="7">SAF-2024a</strain>
        <tissue evidence="7">Leaf</tissue>
    </source>
</reference>
<organism evidence="7 8">
    <name type="scientific">Salvia divinorum</name>
    <name type="common">Maria pastora</name>
    <name type="synonym">Diviner's sage</name>
    <dbReference type="NCBI Taxonomy" id="28513"/>
    <lineage>
        <taxon>Eukaryota</taxon>
        <taxon>Viridiplantae</taxon>
        <taxon>Streptophyta</taxon>
        <taxon>Embryophyta</taxon>
        <taxon>Tracheophyta</taxon>
        <taxon>Spermatophyta</taxon>
        <taxon>Magnoliopsida</taxon>
        <taxon>eudicotyledons</taxon>
        <taxon>Gunneridae</taxon>
        <taxon>Pentapetalae</taxon>
        <taxon>asterids</taxon>
        <taxon>lamiids</taxon>
        <taxon>Lamiales</taxon>
        <taxon>Lamiaceae</taxon>
        <taxon>Nepetoideae</taxon>
        <taxon>Mentheae</taxon>
        <taxon>Salviinae</taxon>
        <taxon>Salvia</taxon>
        <taxon>Salvia subgen. Calosphace</taxon>
    </lineage>
</organism>